<feature type="domain" description="WRKY" evidence="2">
    <location>
        <begin position="98"/>
        <end position="142"/>
    </location>
</feature>
<dbReference type="EnsemblMetazoa" id="MESCA011164-RA">
    <property type="protein sequence ID" value="MESCA011164-PA"/>
    <property type="gene ID" value="MESCA011164"/>
</dbReference>
<evidence type="ECO:0000313" key="4">
    <source>
        <dbReference type="Proteomes" id="UP000015102"/>
    </source>
</evidence>
<feature type="region of interest" description="Disordered" evidence="1">
    <location>
        <begin position="1"/>
        <end position="54"/>
    </location>
</feature>
<dbReference type="Proteomes" id="UP000015102">
    <property type="component" value="Unassembled WGS sequence"/>
</dbReference>
<dbReference type="GO" id="GO:0043565">
    <property type="term" value="F:sequence-specific DNA binding"/>
    <property type="evidence" value="ECO:0007669"/>
    <property type="project" value="InterPro"/>
</dbReference>
<reference evidence="3" key="2">
    <citation type="submission" date="2015-06" db="UniProtKB">
        <authorList>
            <consortium name="EnsemblMetazoa"/>
        </authorList>
    </citation>
    <scope>IDENTIFICATION</scope>
</reference>
<feature type="compositionally biased region" description="Basic residues" evidence="1">
    <location>
        <begin position="19"/>
        <end position="29"/>
    </location>
</feature>
<name>T1H4F5_MEGSC</name>
<evidence type="ECO:0000313" key="3">
    <source>
        <dbReference type="EnsemblMetazoa" id="MESCA011164-PA"/>
    </source>
</evidence>
<evidence type="ECO:0000256" key="1">
    <source>
        <dbReference type="SAM" id="MobiDB-lite"/>
    </source>
</evidence>
<organism evidence="3 4">
    <name type="scientific">Megaselia scalaris</name>
    <name type="common">Humpbacked fly</name>
    <name type="synonym">Phora scalaris</name>
    <dbReference type="NCBI Taxonomy" id="36166"/>
    <lineage>
        <taxon>Eukaryota</taxon>
        <taxon>Metazoa</taxon>
        <taxon>Ecdysozoa</taxon>
        <taxon>Arthropoda</taxon>
        <taxon>Hexapoda</taxon>
        <taxon>Insecta</taxon>
        <taxon>Pterygota</taxon>
        <taxon>Neoptera</taxon>
        <taxon>Endopterygota</taxon>
        <taxon>Diptera</taxon>
        <taxon>Brachycera</taxon>
        <taxon>Muscomorpha</taxon>
        <taxon>Platypezoidea</taxon>
        <taxon>Phoridae</taxon>
        <taxon>Megaseliini</taxon>
        <taxon>Megaselia</taxon>
    </lineage>
</organism>
<accession>T1H4F5</accession>
<keyword evidence="4" id="KW-1185">Reference proteome</keyword>
<feature type="compositionally biased region" description="Polar residues" evidence="1">
    <location>
        <begin position="248"/>
        <end position="259"/>
    </location>
</feature>
<feature type="region of interest" description="Disordered" evidence="1">
    <location>
        <begin position="244"/>
        <end position="271"/>
    </location>
</feature>
<dbReference type="GO" id="GO:0003700">
    <property type="term" value="F:DNA-binding transcription factor activity"/>
    <property type="evidence" value="ECO:0007669"/>
    <property type="project" value="InterPro"/>
</dbReference>
<feature type="compositionally biased region" description="Acidic residues" evidence="1">
    <location>
        <begin position="1"/>
        <end position="14"/>
    </location>
</feature>
<reference evidence="4" key="1">
    <citation type="submission" date="2013-02" db="EMBL/GenBank/DDBJ databases">
        <authorList>
            <person name="Hughes D."/>
        </authorList>
    </citation>
    <scope>NUCLEOTIDE SEQUENCE</scope>
    <source>
        <strain>Durham</strain>
        <strain evidence="4">NC isolate 2 -- Noor lab</strain>
    </source>
</reference>
<feature type="compositionally biased region" description="Basic and acidic residues" evidence="1">
    <location>
        <begin position="32"/>
        <end position="42"/>
    </location>
</feature>
<dbReference type="InterPro" id="IPR003657">
    <property type="entry name" value="WRKY_dom"/>
</dbReference>
<evidence type="ECO:0000259" key="2">
    <source>
        <dbReference type="PROSITE" id="PS50811"/>
    </source>
</evidence>
<proteinExistence type="predicted"/>
<protein>
    <recommendedName>
        <fullName evidence="2">WRKY domain-containing protein</fullName>
    </recommendedName>
</protein>
<dbReference type="EMBL" id="CAQQ02374366">
    <property type="status" value="NOT_ANNOTATED_CDS"/>
    <property type="molecule type" value="Genomic_DNA"/>
</dbReference>
<dbReference type="PROSITE" id="PS50811">
    <property type="entry name" value="WRKY"/>
    <property type="match status" value="1"/>
</dbReference>
<dbReference type="HOGENOM" id="CLU_612939_0_0_1"/>
<sequence>MEDPIIVLSDDEEEIHGTQPRRKPLKKQQQKPPKEPESEFPVKSKKKPTSTSFKNPTKQVFTWFLCKKFDNHEQAAEYILGEKVWSRWYNSSTESGAKQYYRCNRVKYSAKQCSARIYTRFSPESPDVFLFSNNLQHDHDRSQDPSPHHKTIQTSAQVVGRLPLPLRQHQNQQEQVPNNFKKTNQKGLKEDVDVEDEIRMAYNVDDDDDDDEFDEDFGDEDEEDSYFIDTSLLRVEIEEEPDTFISADGSNSFLDESLNSSERDTSRDDDEEDIMILNEDEPNSPSMKIAKVESHFNVNQFVMDIPKQKFTRMNWHPMRKFASGDEARNYIHQEKTWSSGIFRTQKRGQSNITDYSGRQCAARVYLLYQNNSDEVHLMGNGNEHDHDSSEFKATYSSLTDGLKRIIQKCCELKQKPKDIITKLESLNLPLPSRYHLRKYILELQEKM</sequence>
<dbReference type="AlphaFoldDB" id="T1H4F5"/>